<dbReference type="SUPFAM" id="SSF52058">
    <property type="entry name" value="L domain-like"/>
    <property type="match status" value="1"/>
</dbReference>
<feature type="region of interest" description="Disordered" evidence="1">
    <location>
        <begin position="1062"/>
        <end position="1086"/>
    </location>
</feature>
<feature type="region of interest" description="Disordered" evidence="1">
    <location>
        <begin position="989"/>
        <end position="1015"/>
    </location>
</feature>
<feature type="region of interest" description="Disordered" evidence="1">
    <location>
        <begin position="359"/>
        <end position="383"/>
    </location>
</feature>
<protein>
    <submittedName>
        <fullName evidence="3">Uncharacterized protein</fullName>
    </submittedName>
</protein>
<evidence type="ECO:0000313" key="3">
    <source>
        <dbReference type="EMBL" id="KAF2019704.1"/>
    </source>
</evidence>
<proteinExistence type="predicted"/>
<dbReference type="RefSeq" id="XP_033388043.1">
    <property type="nucleotide sequence ID" value="XM_033533652.1"/>
</dbReference>
<evidence type="ECO:0000313" key="4">
    <source>
        <dbReference type="Proteomes" id="UP000799778"/>
    </source>
</evidence>
<name>A0A6A5Y592_9PLEO</name>
<feature type="region of interest" description="Disordered" evidence="1">
    <location>
        <begin position="235"/>
        <end position="255"/>
    </location>
</feature>
<gene>
    <name evidence="3" type="ORF">BU24DRAFT_489611</name>
</gene>
<feature type="region of interest" description="Disordered" evidence="1">
    <location>
        <begin position="421"/>
        <end position="461"/>
    </location>
</feature>
<dbReference type="OrthoDB" id="3792198at2759"/>
<dbReference type="EMBL" id="ML978067">
    <property type="protein sequence ID" value="KAF2019704.1"/>
    <property type="molecule type" value="Genomic_DNA"/>
</dbReference>
<dbReference type="Proteomes" id="UP000799778">
    <property type="component" value="Unassembled WGS sequence"/>
</dbReference>
<feature type="compositionally biased region" description="Polar residues" evidence="1">
    <location>
        <begin position="69"/>
        <end position="85"/>
    </location>
</feature>
<reference evidence="3" key="1">
    <citation type="journal article" date="2020" name="Stud. Mycol.">
        <title>101 Dothideomycetes genomes: a test case for predicting lifestyles and emergence of pathogens.</title>
        <authorList>
            <person name="Haridas S."/>
            <person name="Albert R."/>
            <person name="Binder M."/>
            <person name="Bloem J."/>
            <person name="Labutti K."/>
            <person name="Salamov A."/>
            <person name="Andreopoulos B."/>
            <person name="Baker S."/>
            <person name="Barry K."/>
            <person name="Bills G."/>
            <person name="Bluhm B."/>
            <person name="Cannon C."/>
            <person name="Castanera R."/>
            <person name="Culley D."/>
            <person name="Daum C."/>
            <person name="Ezra D."/>
            <person name="Gonzalez J."/>
            <person name="Henrissat B."/>
            <person name="Kuo A."/>
            <person name="Liang C."/>
            <person name="Lipzen A."/>
            <person name="Lutzoni F."/>
            <person name="Magnuson J."/>
            <person name="Mondo S."/>
            <person name="Nolan M."/>
            <person name="Ohm R."/>
            <person name="Pangilinan J."/>
            <person name="Park H.-J."/>
            <person name="Ramirez L."/>
            <person name="Alfaro M."/>
            <person name="Sun H."/>
            <person name="Tritt A."/>
            <person name="Yoshinaga Y."/>
            <person name="Zwiers L.-H."/>
            <person name="Turgeon B."/>
            <person name="Goodwin S."/>
            <person name="Spatafora J."/>
            <person name="Crous P."/>
            <person name="Grigoriev I."/>
        </authorList>
    </citation>
    <scope>NUCLEOTIDE SEQUENCE</scope>
    <source>
        <strain evidence="3">CBS 175.79</strain>
    </source>
</reference>
<keyword evidence="2" id="KW-0472">Membrane</keyword>
<feature type="compositionally biased region" description="Pro residues" evidence="1">
    <location>
        <begin position="429"/>
        <end position="450"/>
    </location>
</feature>
<organism evidence="3 4">
    <name type="scientific">Aaosphaeria arxii CBS 175.79</name>
    <dbReference type="NCBI Taxonomy" id="1450172"/>
    <lineage>
        <taxon>Eukaryota</taxon>
        <taxon>Fungi</taxon>
        <taxon>Dikarya</taxon>
        <taxon>Ascomycota</taxon>
        <taxon>Pezizomycotina</taxon>
        <taxon>Dothideomycetes</taxon>
        <taxon>Pleosporomycetidae</taxon>
        <taxon>Pleosporales</taxon>
        <taxon>Pleosporales incertae sedis</taxon>
        <taxon>Aaosphaeria</taxon>
    </lineage>
</organism>
<sequence length="1099" mass="120970">MFAVEDEVDWSDGSICLTPGPVACYSSQVGFAAPSGTGRSTPTFGVQSPTFDTSVELPEEFSDRFWDDQQPSSDGGLSAGDNFQTGDAFDDIHDDTVTCSSPRSTRSDDPYWAVNLTDSSRRVSNTSSNTEYSVAAPKRYQEHWRKRLINDHKARLAIRQHEDVEAIIKRAIAAGIVKSYRRIDKIHVNFERPHVVPDPVFQDEEAGYFNGYAAVQTPDPGSLEELPSLRQPLLKRKRKAHTQRSSAGALTKRPKKRLRTAADYRRYNKTIARDESLPLHPSGSKTLDPHQILPESAYFEPLDSVEKPAWRCGIKHALGYYYNAGDRKACPGCNTNIAKNQSAKEMDFYLPSGMYSYQDSPPTTGTKWKPSRPTGKKLKHAPQSHNGIAKLHYWKALQSGSSDHEALQIAKDAVLERLKPKLKPKSKPNPKPIPTVPDFEPTPEPTPDMGPHPSGSKTMEHGQGIPACHYFEKSDRHEEYAWRCDVAHALGRYYLAGDKRSCPGCGTCKSSQAKRQEMDFYMPPGSVVRQEAQGITSWKPRKKNIAQPRNVNEHALTHNQLCTKFYGEHIERGEAHGDALRLAIQDIDAYLDAKFSQHQFTSEVTDTNASTSNVAGEQDSDMVDVGYQSTHSMTTEEPSRFETQHADSSDESYCAPASSTFTIKTAQDVTDILTCSEFIGNIVVAADGPEVIALDGITTISGNLDIENVAELRSLTSNTLQTVQSFTLNDLPQLSSLSFASLSNFSSLKWYNLPLLKSVIIAPSGVSQEIDDVTIFNTALTDLDWINWPLGSQLNISNNYALETFSIPYSKINTGSAITLSNNSKMANLDLSQVNGIYGGLAISGDNVLTGVRFDSLETIGGFVQMNGDFSNISMPALKYINGALSVRSTSDIASFCNDLQQLESQGHYDCTANANKGSTTNPTVVTTQTIIPETSPQATEVVKPEPPTLSKGGKIGIAVALVIVFFILLVAGSFYLRHRIRSKVQEIEQKPKDHDEEVADVSRRNQSSASLANELETPIARLEIAPGKERHELESPAVQVEIGQGTQRHELDGGIPEKGMGRFDSGEWKTPSTPISPAETWGTASNKSDTHLIRYELP</sequence>
<dbReference type="GeneID" id="54291049"/>
<feature type="transmembrane region" description="Helical" evidence="2">
    <location>
        <begin position="956"/>
        <end position="977"/>
    </location>
</feature>
<feature type="region of interest" description="Disordered" evidence="1">
    <location>
        <begin position="65"/>
        <end position="91"/>
    </location>
</feature>
<evidence type="ECO:0000256" key="1">
    <source>
        <dbReference type="SAM" id="MobiDB-lite"/>
    </source>
</evidence>
<dbReference type="AlphaFoldDB" id="A0A6A5Y592"/>
<keyword evidence="2" id="KW-0812">Transmembrane</keyword>
<keyword evidence="4" id="KW-1185">Reference proteome</keyword>
<accession>A0A6A5Y592</accession>
<feature type="compositionally biased region" description="Basic and acidic residues" evidence="1">
    <location>
        <begin position="989"/>
        <end position="1004"/>
    </location>
</feature>
<evidence type="ECO:0000256" key="2">
    <source>
        <dbReference type="SAM" id="Phobius"/>
    </source>
</evidence>
<keyword evidence="2" id="KW-1133">Transmembrane helix</keyword>